<dbReference type="Proteomes" id="UP001501358">
    <property type="component" value="Unassembled WGS sequence"/>
</dbReference>
<accession>A0ABP5ZR19</accession>
<keyword evidence="2" id="KW-1133">Transmembrane helix</keyword>
<name>A0ABP5ZR19_9ACTN</name>
<evidence type="ECO:0000256" key="2">
    <source>
        <dbReference type="SAM" id="Phobius"/>
    </source>
</evidence>
<evidence type="ECO:0000256" key="1">
    <source>
        <dbReference type="SAM" id="MobiDB-lite"/>
    </source>
</evidence>
<feature type="transmembrane region" description="Helical" evidence="2">
    <location>
        <begin position="28"/>
        <end position="53"/>
    </location>
</feature>
<feature type="region of interest" description="Disordered" evidence="1">
    <location>
        <begin position="60"/>
        <end position="87"/>
    </location>
</feature>
<sequence length="87" mass="8789">MPAGAPVPQERAVPGTAAVGVKNGIGPVAAAAGAVATTARATAVLLGVLLGTLTGRERRRRRQLANAREVLTGASGGTARRPELPRW</sequence>
<dbReference type="EMBL" id="BAAATA010000033">
    <property type="protein sequence ID" value="GAA2503030.1"/>
    <property type="molecule type" value="Genomic_DNA"/>
</dbReference>
<organism evidence="3 4">
    <name type="scientific">Streptomyces thermolineatus</name>
    <dbReference type="NCBI Taxonomy" id="44033"/>
    <lineage>
        <taxon>Bacteria</taxon>
        <taxon>Bacillati</taxon>
        <taxon>Actinomycetota</taxon>
        <taxon>Actinomycetes</taxon>
        <taxon>Kitasatosporales</taxon>
        <taxon>Streptomycetaceae</taxon>
        <taxon>Streptomyces</taxon>
    </lineage>
</organism>
<reference evidence="4" key="1">
    <citation type="journal article" date="2019" name="Int. J. Syst. Evol. Microbiol.">
        <title>The Global Catalogue of Microorganisms (GCM) 10K type strain sequencing project: providing services to taxonomists for standard genome sequencing and annotation.</title>
        <authorList>
            <consortium name="The Broad Institute Genomics Platform"/>
            <consortium name="The Broad Institute Genome Sequencing Center for Infectious Disease"/>
            <person name="Wu L."/>
            <person name="Ma J."/>
        </authorList>
    </citation>
    <scope>NUCLEOTIDE SEQUENCE [LARGE SCALE GENOMIC DNA]</scope>
    <source>
        <strain evidence="4">JCM 6307</strain>
    </source>
</reference>
<evidence type="ECO:0000313" key="3">
    <source>
        <dbReference type="EMBL" id="GAA2503030.1"/>
    </source>
</evidence>
<evidence type="ECO:0000313" key="4">
    <source>
        <dbReference type="Proteomes" id="UP001501358"/>
    </source>
</evidence>
<gene>
    <name evidence="3" type="ORF">GCM10010406_44480</name>
</gene>
<protein>
    <submittedName>
        <fullName evidence="3">Uncharacterized protein</fullName>
    </submittedName>
</protein>
<comment type="caution">
    <text evidence="3">The sequence shown here is derived from an EMBL/GenBank/DDBJ whole genome shotgun (WGS) entry which is preliminary data.</text>
</comment>
<keyword evidence="2" id="KW-0812">Transmembrane</keyword>
<keyword evidence="2" id="KW-0472">Membrane</keyword>
<proteinExistence type="predicted"/>
<keyword evidence="4" id="KW-1185">Reference proteome</keyword>